<organism evidence="2 3">
    <name type="scientific">Willisornis vidua</name>
    <name type="common">Xingu scale-backed antbird</name>
    <dbReference type="NCBI Taxonomy" id="1566151"/>
    <lineage>
        <taxon>Eukaryota</taxon>
        <taxon>Metazoa</taxon>
        <taxon>Chordata</taxon>
        <taxon>Craniata</taxon>
        <taxon>Vertebrata</taxon>
        <taxon>Euteleostomi</taxon>
        <taxon>Archelosauria</taxon>
        <taxon>Archosauria</taxon>
        <taxon>Dinosauria</taxon>
        <taxon>Saurischia</taxon>
        <taxon>Theropoda</taxon>
        <taxon>Coelurosauria</taxon>
        <taxon>Aves</taxon>
        <taxon>Neognathae</taxon>
        <taxon>Neoaves</taxon>
        <taxon>Telluraves</taxon>
        <taxon>Australaves</taxon>
        <taxon>Passeriformes</taxon>
        <taxon>Thamnophilidae</taxon>
        <taxon>Willisornis</taxon>
    </lineage>
</organism>
<dbReference type="PANTHER" id="PTHR16234">
    <property type="entry name" value="SIMILAR TO HYPOTHETICAL PROTEIN FLJ20508"/>
    <property type="match status" value="1"/>
</dbReference>
<protein>
    <submittedName>
        <fullName evidence="2">Uncharacterized protein</fullName>
    </submittedName>
</protein>
<proteinExistence type="predicted"/>
<dbReference type="Proteomes" id="UP001145742">
    <property type="component" value="Unassembled WGS sequence"/>
</dbReference>
<dbReference type="InterPro" id="IPR029159">
    <property type="entry name" value="CA109-like"/>
</dbReference>
<dbReference type="PANTHER" id="PTHR16234:SF5">
    <property type="entry name" value="AFG2-INTERACTING RIBOSOME MATURATION FACTOR"/>
    <property type="match status" value="1"/>
</dbReference>
<evidence type="ECO:0000313" key="3">
    <source>
        <dbReference type="Proteomes" id="UP001145742"/>
    </source>
</evidence>
<name>A0ABQ9DC12_9PASS</name>
<comment type="caution">
    <text evidence="2">The sequence shown here is derived from an EMBL/GenBank/DDBJ whole genome shotgun (WGS) entry which is preliminary data.</text>
</comment>
<accession>A0ABQ9DC12</accession>
<evidence type="ECO:0000256" key="1">
    <source>
        <dbReference type="SAM" id="MobiDB-lite"/>
    </source>
</evidence>
<sequence length="165" mass="18255">MVAMAAVAAALRAWLAAVGADTAGRAALSAWAPLLGSLAALAAQMRAARRLPWDAAPLGAFPELRERLWRKQRGAAEALLEQLGGRRYLESKLLLQRLSCDSLADMEALPQAWERILERHKEDVVKAQTVSRPPGEDRMKNIKPSSQRSADQFLESWEKPWNLFG</sequence>
<reference evidence="2" key="1">
    <citation type="submission" date="2019-10" db="EMBL/GenBank/DDBJ databases">
        <authorList>
            <person name="Soares A.E.R."/>
            <person name="Aleixo A."/>
            <person name="Schneider P."/>
            <person name="Miyaki C.Y."/>
            <person name="Schneider M.P."/>
            <person name="Mello C."/>
            <person name="Vasconcelos A.T.R."/>
        </authorList>
    </citation>
    <scope>NUCLEOTIDE SEQUENCE</scope>
    <source>
        <tissue evidence="2">Muscle</tissue>
    </source>
</reference>
<keyword evidence="3" id="KW-1185">Reference proteome</keyword>
<dbReference type="EMBL" id="WHWB01033774">
    <property type="protein sequence ID" value="KAJ7417260.1"/>
    <property type="molecule type" value="Genomic_DNA"/>
</dbReference>
<dbReference type="Pfam" id="PF15011">
    <property type="entry name" value="CA109-like"/>
    <property type="match status" value="1"/>
</dbReference>
<feature type="region of interest" description="Disordered" evidence="1">
    <location>
        <begin position="126"/>
        <end position="165"/>
    </location>
</feature>
<evidence type="ECO:0000313" key="2">
    <source>
        <dbReference type="EMBL" id="KAJ7417260.1"/>
    </source>
</evidence>
<gene>
    <name evidence="2" type="ORF">WISP_65686</name>
</gene>